<dbReference type="Pfam" id="PF00512">
    <property type="entry name" value="HisKA"/>
    <property type="match status" value="1"/>
</dbReference>
<feature type="domain" description="Histidine kinase" evidence="9">
    <location>
        <begin position="90"/>
        <end position="258"/>
    </location>
</feature>
<comment type="caution">
    <text evidence="10">The sequence shown here is derived from an EMBL/GenBank/DDBJ whole genome shotgun (WGS) entry which is preliminary data.</text>
</comment>
<keyword evidence="4" id="KW-0547">Nucleotide-binding</keyword>
<reference evidence="10" key="1">
    <citation type="journal article" date="2014" name="Front. Microbiol.">
        <title>High frequency of phylogenetically diverse reductive dehalogenase-homologous genes in deep subseafloor sedimentary metagenomes.</title>
        <authorList>
            <person name="Kawai M."/>
            <person name="Futagami T."/>
            <person name="Toyoda A."/>
            <person name="Takaki Y."/>
            <person name="Nishi S."/>
            <person name="Hori S."/>
            <person name="Arai W."/>
            <person name="Tsubouchi T."/>
            <person name="Morono Y."/>
            <person name="Uchiyama I."/>
            <person name="Ito T."/>
            <person name="Fujiyama A."/>
            <person name="Inagaki F."/>
            <person name="Takami H."/>
        </authorList>
    </citation>
    <scope>NUCLEOTIDE SEQUENCE</scope>
    <source>
        <strain evidence="10">Expedition CK06-06</strain>
    </source>
</reference>
<dbReference type="SMART" id="SM00388">
    <property type="entry name" value="HisKA"/>
    <property type="match status" value="1"/>
</dbReference>
<evidence type="ECO:0000259" key="9">
    <source>
        <dbReference type="PROSITE" id="PS50109"/>
    </source>
</evidence>
<comment type="catalytic activity">
    <reaction evidence="1">
        <text>ATP + protein L-histidine = ADP + protein N-phospho-L-histidine.</text>
        <dbReference type="EC" id="2.7.13.3"/>
    </reaction>
</comment>
<dbReference type="Gene3D" id="3.30.565.10">
    <property type="entry name" value="Histidine kinase-like ATPase, C-terminal domain"/>
    <property type="match status" value="1"/>
</dbReference>
<dbReference type="PANTHER" id="PTHR42878:SF7">
    <property type="entry name" value="SENSOR HISTIDINE KINASE GLRK"/>
    <property type="match status" value="1"/>
</dbReference>
<dbReference type="SUPFAM" id="SSF47384">
    <property type="entry name" value="Homodimeric domain of signal transducing histidine kinase"/>
    <property type="match status" value="1"/>
</dbReference>
<dbReference type="GO" id="GO:0000156">
    <property type="term" value="F:phosphorelay response regulator activity"/>
    <property type="evidence" value="ECO:0007669"/>
    <property type="project" value="TreeGrafter"/>
</dbReference>
<sequence length="258" mass="28777">MKIRWPWLAALLPAALGMLIAALVTSEQFENHRIYLAGRMVFVAPLVGVLLTALVFAALLLQRWTEQHIQRAIREHQAAAAEERRQFLRRLDHELKNPLTAMRAGLANLAWLAPEETGREALHSVEAQALRLSRLAADLRKLAELETRDLECAPVEMGPLLQEVLEVAQERPEASQRRLNLSLPQAPWPLPAVEGDQDLLFLAVHNLVDNALKFTAPGDTVEIRAFEDGARVVIEVADTGSGIPGEEVPHIWDELYRG</sequence>
<feature type="non-terminal residue" evidence="10">
    <location>
        <position position="258"/>
    </location>
</feature>
<dbReference type="EC" id="2.7.13.3" evidence="2"/>
<name>X0T1S3_9ZZZZ</name>
<gene>
    <name evidence="10" type="ORF">S01H1_04989</name>
</gene>
<keyword evidence="8" id="KW-1133">Transmembrane helix</keyword>
<evidence type="ECO:0000256" key="4">
    <source>
        <dbReference type="ARBA" id="ARBA00022741"/>
    </source>
</evidence>
<evidence type="ECO:0000256" key="3">
    <source>
        <dbReference type="ARBA" id="ARBA00022679"/>
    </source>
</evidence>
<dbReference type="EMBL" id="BARS01002605">
    <property type="protein sequence ID" value="GAF69970.1"/>
    <property type="molecule type" value="Genomic_DNA"/>
</dbReference>
<keyword evidence="7" id="KW-0902">Two-component regulatory system</keyword>
<dbReference type="InterPro" id="IPR003594">
    <property type="entry name" value="HATPase_dom"/>
</dbReference>
<proteinExistence type="predicted"/>
<evidence type="ECO:0000256" key="6">
    <source>
        <dbReference type="ARBA" id="ARBA00022840"/>
    </source>
</evidence>
<dbReference type="Gene3D" id="1.10.287.130">
    <property type="match status" value="1"/>
</dbReference>
<dbReference type="InterPro" id="IPR036890">
    <property type="entry name" value="HATPase_C_sf"/>
</dbReference>
<dbReference type="AlphaFoldDB" id="X0T1S3"/>
<evidence type="ECO:0000313" key="10">
    <source>
        <dbReference type="EMBL" id="GAF69970.1"/>
    </source>
</evidence>
<dbReference type="GO" id="GO:0007234">
    <property type="term" value="P:osmosensory signaling via phosphorelay pathway"/>
    <property type="evidence" value="ECO:0007669"/>
    <property type="project" value="TreeGrafter"/>
</dbReference>
<evidence type="ECO:0000256" key="1">
    <source>
        <dbReference type="ARBA" id="ARBA00000085"/>
    </source>
</evidence>
<keyword evidence="3" id="KW-0808">Transferase</keyword>
<evidence type="ECO:0000256" key="2">
    <source>
        <dbReference type="ARBA" id="ARBA00012438"/>
    </source>
</evidence>
<organism evidence="10">
    <name type="scientific">marine sediment metagenome</name>
    <dbReference type="NCBI Taxonomy" id="412755"/>
    <lineage>
        <taxon>unclassified sequences</taxon>
        <taxon>metagenomes</taxon>
        <taxon>ecological metagenomes</taxon>
    </lineage>
</organism>
<keyword evidence="8" id="KW-0472">Membrane</keyword>
<dbReference type="GO" id="GO:0000155">
    <property type="term" value="F:phosphorelay sensor kinase activity"/>
    <property type="evidence" value="ECO:0007669"/>
    <property type="project" value="InterPro"/>
</dbReference>
<dbReference type="PROSITE" id="PS50109">
    <property type="entry name" value="HIS_KIN"/>
    <property type="match status" value="1"/>
</dbReference>
<dbReference type="PANTHER" id="PTHR42878">
    <property type="entry name" value="TWO-COMPONENT HISTIDINE KINASE"/>
    <property type="match status" value="1"/>
</dbReference>
<dbReference type="InterPro" id="IPR036097">
    <property type="entry name" value="HisK_dim/P_sf"/>
</dbReference>
<keyword evidence="6" id="KW-0067">ATP-binding</keyword>
<evidence type="ECO:0000256" key="5">
    <source>
        <dbReference type="ARBA" id="ARBA00022777"/>
    </source>
</evidence>
<dbReference type="InterPro" id="IPR005467">
    <property type="entry name" value="His_kinase_dom"/>
</dbReference>
<dbReference type="InterPro" id="IPR050351">
    <property type="entry name" value="BphY/WalK/GraS-like"/>
</dbReference>
<dbReference type="CDD" id="cd00082">
    <property type="entry name" value="HisKA"/>
    <property type="match status" value="1"/>
</dbReference>
<dbReference type="GO" id="GO:0030295">
    <property type="term" value="F:protein kinase activator activity"/>
    <property type="evidence" value="ECO:0007669"/>
    <property type="project" value="TreeGrafter"/>
</dbReference>
<evidence type="ECO:0000256" key="8">
    <source>
        <dbReference type="SAM" id="Phobius"/>
    </source>
</evidence>
<dbReference type="Pfam" id="PF02518">
    <property type="entry name" value="HATPase_c"/>
    <property type="match status" value="1"/>
</dbReference>
<keyword evidence="5" id="KW-0418">Kinase</keyword>
<evidence type="ECO:0000256" key="7">
    <source>
        <dbReference type="ARBA" id="ARBA00023012"/>
    </source>
</evidence>
<feature type="transmembrane region" description="Helical" evidence="8">
    <location>
        <begin position="42"/>
        <end position="61"/>
    </location>
</feature>
<dbReference type="InterPro" id="IPR003661">
    <property type="entry name" value="HisK_dim/P_dom"/>
</dbReference>
<keyword evidence="8" id="KW-0812">Transmembrane</keyword>
<protein>
    <recommendedName>
        <fullName evidence="2">histidine kinase</fullName>
        <ecNumber evidence="2">2.7.13.3</ecNumber>
    </recommendedName>
</protein>
<dbReference type="SUPFAM" id="SSF55874">
    <property type="entry name" value="ATPase domain of HSP90 chaperone/DNA topoisomerase II/histidine kinase"/>
    <property type="match status" value="1"/>
</dbReference>
<accession>X0T1S3</accession>
<dbReference type="GO" id="GO:0005524">
    <property type="term" value="F:ATP binding"/>
    <property type="evidence" value="ECO:0007669"/>
    <property type="project" value="UniProtKB-KW"/>
</dbReference>
<dbReference type="CDD" id="cd00075">
    <property type="entry name" value="HATPase"/>
    <property type="match status" value="1"/>
</dbReference>